<name>A0A2K8Z986_9BACT</name>
<gene>
    <name evidence="1" type="ORF">CWM47_34090</name>
</gene>
<protein>
    <submittedName>
        <fullName evidence="1">Uncharacterized protein</fullName>
    </submittedName>
</protein>
<evidence type="ECO:0000313" key="2">
    <source>
        <dbReference type="Proteomes" id="UP000232883"/>
    </source>
</evidence>
<dbReference type="AlphaFoldDB" id="A0A2K8Z986"/>
<accession>A0A2K8Z986</accession>
<reference evidence="1 2" key="1">
    <citation type="submission" date="2017-11" db="EMBL/GenBank/DDBJ databases">
        <title>Taxonomic description and genome sequences of Spirosoma HA7 sp. nov., isolated from pollen microhabitat of Corylus avellana.</title>
        <authorList>
            <person name="Ambika Manirajan B."/>
            <person name="Suarez C."/>
            <person name="Ratering S."/>
            <person name="Geissler-Plaum R."/>
            <person name="Cardinale M."/>
            <person name="Sylvia S."/>
        </authorList>
    </citation>
    <scope>NUCLEOTIDE SEQUENCE [LARGE SCALE GENOMIC DNA]</scope>
    <source>
        <strain evidence="1 2">HA7</strain>
    </source>
</reference>
<sequence length="60" mass="6859">MGKRSVNIRFPYAEKATRSFLDNINLLIEGQIIITLTDQYGWHNQFIVVVLNTVLVGIPK</sequence>
<keyword evidence="2" id="KW-1185">Reference proteome</keyword>
<dbReference type="EMBL" id="CP025096">
    <property type="protein sequence ID" value="AUD06431.1"/>
    <property type="molecule type" value="Genomic_DNA"/>
</dbReference>
<organism evidence="1 2">
    <name type="scientific">Spirosoma pollinicola</name>
    <dbReference type="NCBI Taxonomy" id="2057025"/>
    <lineage>
        <taxon>Bacteria</taxon>
        <taxon>Pseudomonadati</taxon>
        <taxon>Bacteroidota</taxon>
        <taxon>Cytophagia</taxon>
        <taxon>Cytophagales</taxon>
        <taxon>Cytophagaceae</taxon>
        <taxon>Spirosoma</taxon>
    </lineage>
</organism>
<evidence type="ECO:0000313" key="1">
    <source>
        <dbReference type="EMBL" id="AUD06431.1"/>
    </source>
</evidence>
<dbReference type="KEGG" id="spir:CWM47_34090"/>
<proteinExistence type="predicted"/>
<dbReference type="Proteomes" id="UP000232883">
    <property type="component" value="Chromosome"/>
</dbReference>